<proteinExistence type="predicted"/>
<name>A0ABT1AET7_9RALS</name>
<accession>A0ABT1AET7</accession>
<evidence type="ECO:0000313" key="2">
    <source>
        <dbReference type="EMBL" id="MCO5396895.1"/>
    </source>
</evidence>
<gene>
    <name evidence="2" type="ORF">NG900_01655</name>
</gene>
<dbReference type="Gene3D" id="3.40.50.300">
    <property type="entry name" value="P-loop containing nucleotide triphosphate hydrolases"/>
    <property type="match status" value="1"/>
</dbReference>
<dbReference type="Pfam" id="PF09848">
    <property type="entry name" value="SLFN-g3_helicase"/>
    <property type="match status" value="1"/>
</dbReference>
<reference evidence="2" key="1">
    <citation type="submission" date="2022-06" db="EMBL/GenBank/DDBJ databases">
        <authorList>
            <person name="Lu C.-H."/>
        </authorList>
    </citation>
    <scope>NUCLEOTIDE SEQUENCE</scope>
    <source>
        <strain evidence="2">21MJYT02-11</strain>
    </source>
</reference>
<organism evidence="2 3">
    <name type="scientific">Ralstonia soli</name>
    <dbReference type="NCBI Taxonomy" id="2953896"/>
    <lineage>
        <taxon>Bacteria</taxon>
        <taxon>Pseudomonadati</taxon>
        <taxon>Pseudomonadota</taxon>
        <taxon>Betaproteobacteria</taxon>
        <taxon>Burkholderiales</taxon>
        <taxon>Burkholderiaceae</taxon>
        <taxon>Ralstonia</taxon>
    </lineage>
</organism>
<reference evidence="2" key="2">
    <citation type="journal article" date="2023" name="Front. Microbiol.">
        <title>Ralstonia chuxiongensis sp. nov., Ralstonia mojiangensis sp. nov., and Ralstonia soli sp. nov., isolated from tobacco fields, are three novel species in the family Burkholderiaceae.</title>
        <authorList>
            <person name="Lu C.H."/>
            <person name="Zhang Y.Y."/>
            <person name="Jiang N."/>
            <person name="Chen W."/>
            <person name="Shao X."/>
            <person name="Zhao Z.M."/>
            <person name="Lu W.L."/>
            <person name="Hu X."/>
            <person name="Xi Y.X."/>
            <person name="Zou S.Y."/>
            <person name="Wei Q.J."/>
            <person name="Lin Z.L."/>
            <person name="Gong L."/>
            <person name="Gai X.T."/>
            <person name="Zhang L.Q."/>
            <person name="Li J.Y."/>
            <person name="Jin Y."/>
            <person name="Xia Z.Y."/>
        </authorList>
    </citation>
    <scope>NUCLEOTIDE SEQUENCE</scope>
    <source>
        <strain evidence="2">21MJYT02-11</strain>
    </source>
</reference>
<feature type="domain" description="Schlafen group 3-like DNA/RNA helicase" evidence="1">
    <location>
        <begin position="265"/>
        <end position="610"/>
    </location>
</feature>
<evidence type="ECO:0000313" key="3">
    <source>
        <dbReference type="Proteomes" id="UP001162811"/>
    </source>
</evidence>
<keyword evidence="3" id="KW-1185">Reference proteome</keyword>
<protein>
    <submittedName>
        <fullName evidence="2">DUF2075 domain-containing protein</fullName>
    </submittedName>
</protein>
<sequence length="625" mass="69843">MRLYADHCKSFIEDCERNQIAEKLRQNFKDVRGAEPGQGELQSWRNSLRTLAMIFSRAGLTNQGVMLEFQLPMTSKRVDCLLCGYGADGVPTAVAIELKQWTETEESAGDHEVTTFLAGCKRDVLHPSVQVARYAMFLRDNHEACYADSNPVRVAACAYLHNYISSEHDAVLADKFAEARAEAPVFTADDVDAFVVFVRNLVGHGDGLEVLRRVEENRFRASKKLMEHVASAIQDRPEYTLLDEQLVAFDTVMAAARRGVHDRRKHVVIVKGGPGTGKSVLAINLVGRLLAEHYSTHYVTGSKAFTETLRKVIGPRGQELFTYTNGYVAVEQDSVSVLVTDEAHRIRDVSSNRFTPADKKSGLKQVEELIRAARVCVFLIDDHQVVRPGEIGSAAYIKEYAQHYECVVHEVELEAQFRCNGSDSFINWTNTLLDIEPGEAFHWTREHGFDFRVVPSPDELEALIKAKVSDGHTARLVAGFCWPWSAPNQDGTLVDDVTLGSFQRPWNAKPDAGRLAKGIPKSTLWAHHPTGINQVGCVYTAQGFEFDYVGVIFGEDLRFDAASNTWVGDRTKSFDATVKKSKGDFTRLVKNTYRVLLSRGMKGCYVHFADAATAGYFRRYLATQK</sequence>
<evidence type="ECO:0000259" key="1">
    <source>
        <dbReference type="Pfam" id="PF09848"/>
    </source>
</evidence>
<dbReference type="Proteomes" id="UP001162811">
    <property type="component" value="Unassembled WGS sequence"/>
</dbReference>
<dbReference type="RefSeq" id="WP_252676033.1">
    <property type="nucleotide sequence ID" value="NZ_JAMXHT010000001.1"/>
</dbReference>
<comment type="caution">
    <text evidence="2">The sequence shown here is derived from an EMBL/GenBank/DDBJ whole genome shotgun (WGS) entry which is preliminary data.</text>
</comment>
<dbReference type="EMBL" id="JAMXHT010000001">
    <property type="protein sequence ID" value="MCO5396895.1"/>
    <property type="molecule type" value="Genomic_DNA"/>
</dbReference>
<dbReference type="InterPro" id="IPR018647">
    <property type="entry name" value="SLFN_3-like_DNA/RNA_helicase"/>
</dbReference>
<dbReference type="SUPFAM" id="SSF52540">
    <property type="entry name" value="P-loop containing nucleoside triphosphate hydrolases"/>
    <property type="match status" value="1"/>
</dbReference>
<dbReference type="InterPro" id="IPR027417">
    <property type="entry name" value="P-loop_NTPase"/>
</dbReference>